<dbReference type="KEGG" id="lsw:GTO87_02885"/>
<protein>
    <submittedName>
        <fullName evidence="1">Uncharacterized protein</fullName>
    </submittedName>
</protein>
<name>A0A7H9EJ00_9LACO</name>
<reference evidence="1 2" key="1">
    <citation type="submission" date="2020-01" db="EMBL/GenBank/DDBJ databases">
        <title>Complete and circular genome sequences of six lactobacillus isolates from horses.</title>
        <authorList>
            <person name="Hassan H.M."/>
        </authorList>
    </citation>
    <scope>NUCLEOTIDE SEQUENCE [LARGE SCALE GENOMIC DNA]</scope>
    <source>
        <strain evidence="1 2">1A</strain>
    </source>
</reference>
<evidence type="ECO:0000313" key="1">
    <source>
        <dbReference type="EMBL" id="QLL77636.1"/>
    </source>
</evidence>
<evidence type="ECO:0000313" key="2">
    <source>
        <dbReference type="Proteomes" id="UP000510886"/>
    </source>
</evidence>
<proteinExistence type="predicted"/>
<accession>A0A7H9EJ00</accession>
<dbReference type="AlphaFoldDB" id="A0A7H9EJ00"/>
<dbReference type="EMBL" id="CP047418">
    <property type="protein sequence ID" value="QLL77636.1"/>
    <property type="molecule type" value="Genomic_DNA"/>
</dbReference>
<sequence>MNYIDSEFLTALNTLEMVYGRSWPSTMTEQERAESTAYKVVMSLNKRIAEANTTHVTVDFANRGMRDRMRILDEVERDHPTWSVEQVCRHLGIDEVQYKTYTNINNRKKYYHYLIYKNGEFISGHFNRKGISEKYLGYDERNYTRLKETIQGMGYTIITR</sequence>
<organism evidence="1 2">
    <name type="scientific">Ligilactobacillus saerimneri</name>
    <dbReference type="NCBI Taxonomy" id="228229"/>
    <lineage>
        <taxon>Bacteria</taxon>
        <taxon>Bacillati</taxon>
        <taxon>Bacillota</taxon>
        <taxon>Bacilli</taxon>
        <taxon>Lactobacillales</taxon>
        <taxon>Lactobacillaceae</taxon>
        <taxon>Ligilactobacillus</taxon>
    </lineage>
</organism>
<gene>
    <name evidence="1" type="ORF">GTO87_02885</name>
</gene>
<dbReference type="Proteomes" id="UP000510886">
    <property type="component" value="Chromosome"/>
</dbReference>
<dbReference type="RefSeq" id="WP_180849453.1">
    <property type="nucleotide sequence ID" value="NZ_CP047418.1"/>
</dbReference>